<comment type="caution">
    <text evidence="1">The sequence shown here is derived from an EMBL/GenBank/DDBJ whole genome shotgun (WGS) entry which is preliminary data.</text>
</comment>
<organism evidence="1 2">
    <name type="scientific">Acidiphilium iwatense</name>
    <dbReference type="NCBI Taxonomy" id="768198"/>
    <lineage>
        <taxon>Bacteria</taxon>
        <taxon>Pseudomonadati</taxon>
        <taxon>Pseudomonadota</taxon>
        <taxon>Alphaproteobacteria</taxon>
        <taxon>Acetobacterales</taxon>
        <taxon>Acidocellaceae</taxon>
        <taxon>Acidiphilium</taxon>
    </lineage>
</organism>
<evidence type="ECO:0000313" key="2">
    <source>
        <dbReference type="Proteomes" id="UP001521209"/>
    </source>
</evidence>
<dbReference type="Proteomes" id="UP001521209">
    <property type="component" value="Unassembled WGS sequence"/>
</dbReference>
<keyword evidence="2" id="KW-1185">Reference proteome</keyword>
<dbReference type="SUPFAM" id="SSF56399">
    <property type="entry name" value="ADP-ribosylation"/>
    <property type="match status" value="1"/>
</dbReference>
<reference evidence="1 2" key="1">
    <citation type="submission" date="2022-01" db="EMBL/GenBank/DDBJ databases">
        <authorList>
            <person name="Won M."/>
            <person name="Kim S.-J."/>
            <person name="Kwon S.-W."/>
        </authorList>
    </citation>
    <scope>NUCLEOTIDE SEQUENCE [LARGE SCALE GENOMIC DNA]</scope>
    <source>
        <strain evidence="1 2">KCTC 23505</strain>
    </source>
</reference>
<accession>A0ABS9E4L7</accession>
<name>A0ABS9E4L7_9PROT</name>
<sequence>MNSYFHFCPILLAPGSVIEPGNFGRIIRLRGTEHRLFRREMAYESLRHRLFRNCPSRLDCLFCFPTRQEAELCRTNIEGYAKSVLYEVESAEATPHIADMNNGLQHFALAAFDDEVIADYWRGWQRSLDPQAVILREVLLRSPATIRRRI</sequence>
<protein>
    <submittedName>
        <fullName evidence="1">Uncharacterized protein</fullName>
    </submittedName>
</protein>
<gene>
    <name evidence="1" type="ORF">L2A60_18195</name>
</gene>
<dbReference type="EMBL" id="JAKGBZ010000063">
    <property type="protein sequence ID" value="MCF3948597.1"/>
    <property type="molecule type" value="Genomic_DNA"/>
</dbReference>
<proteinExistence type="predicted"/>
<evidence type="ECO:0000313" key="1">
    <source>
        <dbReference type="EMBL" id="MCF3948597.1"/>
    </source>
</evidence>